<dbReference type="InterPro" id="IPR002893">
    <property type="entry name" value="Znf_MYND"/>
</dbReference>
<organism evidence="6 7">
    <name type="scientific">Branchiostoma lanceolatum</name>
    <name type="common">Common lancelet</name>
    <name type="synonym">Amphioxus lanceolatum</name>
    <dbReference type="NCBI Taxonomy" id="7740"/>
    <lineage>
        <taxon>Eukaryota</taxon>
        <taxon>Metazoa</taxon>
        <taxon>Chordata</taxon>
        <taxon>Cephalochordata</taxon>
        <taxon>Leptocardii</taxon>
        <taxon>Amphioxiformes</taxon>
        <taxon>Branchiostomatidae</taxon>
        <taxon>Branchiostoma</taxon>
    </lineage>
</organism>
<reference evidence="6" key="1">
    <citation type="submission" date="2022-01" db="EMBL/GenBank/DDBJ databases">
        <authorList>
            <person name="Braso-Vives M."/>
        </authorList>
    </citation>
    <scope>NUCLEOTIDE SEQUENCE</scope>
</reference>
<evidence type="ECO:0000256" key="3">
    <source>
        <dbReference type="ARBA" id="ARBA00022833"/>
    </source>
</evidence>
<evidence type="ECO:0000256" key="4">
    <source>
        <dbReference type="PROSITE-ProRule" id="PRU00134"/>
    </source>
</evidence>
<evidence type="ECO:0000256" key="1">
    <source>
        <dbReference type="ARBA" id="ARBA00022723"/>
    </source>
</evidence>
<gene>
    <name evidence="6" type="primary">TDRD1</name>
    <name evidence="6" type="ORF">BLAG_LOCUS19980</name>
</gene>
<feature type="domain" description="MYND-type" evidence="5">
    <location>
        <begin position="16"/>
        <end position="52"/>
    </location>
</feature>
<accession>A0A8J9ZZC4</accession>
<keyword evidence="3" id="KW-0862">Zinc</keyword>
<evidence type="ECO:0000259" key="5">
    <source>
        <dbReference type="PROSITE" id="PS50865"/>
    </source>
</evidence>
<dbReference type="GO" id="GO:0008270">
    <property type="term" value="F:zinc ion binding"/>
    <property type="evidence" value="ECO:0007669"/>
    <property type="project" value="UniProtKB-KW"/>
</dbReference>
<proteinExistence type="predicted"/>
<keyword evidence="1" id="KW-0479">Metal-binding</keyword>
<dbReference type="OrthoDB" id="76265at2759"/>
<dbReference type="PROSITE" id="PS01360">
    <property type="entry name" value="ZF_MYND_1"/>
    <property type="match status" value="1"/>
</dbReference>
<dbReference type="PROSITE" id="PS50865">
    <property type="entry name" value="ZF_MYND_2"/>
    <property type="match status" value="1"/>
</dbReference>
<dbReference type="Pfam" id="PF01753">
    <property type="entry name" value="zf-MYND"/>
    <property type="match status" value="1"/>
</dbReference>
<dbReference type="Proteomes" id="UP000838412">
    <property type="component" value="Chromosome 5"/>
</dbReference>
<sequence>MSTDDSSDLPLQDKPCAQCGAAAEQRCGRCLSVYYCSRDHQKEHWKAHRLDCKPYRIERTEDRDMLSTRYTTETLEASRTVSWLPGIKPGPANPQATRLNP</sequence>
<dbReference type="AlphaFoldDB" id="A0A8J9ZZC4"/>
<evidence type="ECO:0000256" key="2">
    <source>
        <dbReference type="ARBA" id="ARBA00022771"/>
    </source>
</evidence>
<evidence type="ECO:0000313" key="7">
    <source>
        <dbReference type="Proteomes" id="UP000838412"/>
    </source>
</evidence>
<dbReference type="Gene3D" id="6.10.140.2220">
    <property type="match status" value="1"/>
</dbReference>
<name>A0A8J9ZZC4_BRALA</name>
<dbReference type="SUPFAM" id="SSF144232">
    <property type="entry name" value="HIT/MYND zinc finger-like"/>
    <property type="match status" value="1"/>
</dbReference>
<keyword evidence="7" id="KW-1185">Reference proteome</keyword>
<evidence type="ECO:0000313" key="6">
    <source>
        <dbReference type="EMBL" id="CAH1266376.1"/>
    </source>
</evidence>
<keyword evidence="2 4" id="KW-0863">Zinc-finger</keyword>
<dbReference type="EMBL" id="OV696690">
    <property type="protein sequence ID" value="CAH1266376.1"/>
    <property type="molecule type" value="Genomic_DNA"/>
</dbReference>
<protein>
    <submittedName>
        <fullName evidence="6">TDRD1 protein</fullName>
    </submittedName>
</protein>